<sequence length="81" mass="9530">INTYVDQDGKHKVFDSEKDLLYPPDFNRFLIFLEKVISTAITYLSEISKEISKDIEMLDSSQQNIEHWVVAGKTEFKYLKK</sequence>
<reference evidence="1" key="1">
    <citation type="submission" date="2020-08" db="EMBL/GenBank/DDBJ databases">
        <title>Diversity of carbapenem-resistant Acinetobacter baumannii and bacteriophage-mediated spread of the Oxa23 carbapenemase.</title>
        <authorList>
            <person name="Abouelfetouh A."/>
            <person name="Mattock J."/>
            <person name="Turner D."/>
            <person name="Li E."/>
            <person name="Evans B.A."/>
        </authorList>
    </citation>
    <scope>NUCLEOTIDE SEQUENCE</scope>
    <source>
        <strain evidence="1">A86</strain>
    </source>
</reference>
<dbReference type="RefSeq" id="WP_223234967.1">
    <property type="nucleotide sequence ID" value="NZ_JACSVK010000375.1"/>
</dbReference>
<protein>
    <submittedName>
        <fullName evidence="1">Uncharacterized protein</fullName>
    </submittedName>
</protein>
<feature type="non-terminal residue" evidence="1">
    <location>
        <position position="1"/>
    </location>
</feature>
<dbReference type="Proteomes" id="UP000634608">
    <property type="component" value="Unassembled WGS sequence"/>
</dbReference>
<accession>A0A8I0K875</accession>
<comment type="caution">
    <text evidence="1">The sequence shown here is derived from an EMBL/GenBank/DDBJ whole genome shotgun (WGS) entry which is preliminary data.</text>
</comment>
<evidence type="ECO:0000313" key="2">
    <source>
        <dbReference type="Proteomes" id="UP000634608"/>
    </source>
</evidence>
<organism evidence="1 2">
    <name type="scientific">Acinetobacter baumannii</name>
    <dbReference type="NCBI Taxonomy" id="470"/>
    <lineage>
        <taxon>Bacteria</taxon>
        <taxon>Pseudomonadati</taxon>
        <taxon>Pseudomonadota</taxon>
        <taxon>Gammaproteobacteria</taxon>
        <taxon>Moraxellales</taxon>
        <taxon>Moraxellaceae</taxon>
        <taxon>Acinetobacter</taxon>
        <taxon>Acinetobacter calcoaceticus/baumannii complex</taxon>
    </lineage>
</organism>
<evidence type="ECO:0000313" key="1">
    <source>
        <dbReference type="EMBL" id="MBD0222361.1"/>
    </source>
</evidence>
<dbReference type="AlphaFoldDB" id="A0A8I0K875"/>
<name>A0A8I0K875_ACIBA</name>
<dbReference type="EMBL" id="JACSVK010000375">
    <property type="protein sequence ID" value="MBD0222361.1"/>
    <property type="molecule type" value="Genomic_DNA"/>
</dbReference>
<gene>
    <name evidence="1" type="ORF">IAG11_21235</name>
</gene>
<proteinExistence type="predicted"/>